<comment type="similarity">
    <text evidence="2">Belongs to the Toll-like receptor family.</text>
</comment>
<keyword evidence="4 11" id="KW-0812">Transmembrane</keyword>
<evidence type="ECO:0000256" key="11">
    <source>
        <dbReference type="SAM" id="Phobius"/>
    </source>
</evidence>
<dbReference type="PANTHER" id="PTHR24365:SF541">
    <property type="entry name" value="PROTEIN TOLL-RELATED"/>
    <property type="match status" value="1"/>
</dbReference>
<comment type="caution">
    <text evidence="14">The sequence shown here is derived from an EMBL/GenBank/DDBJ whole genome shotgun (WGS) entry which is preliminary data.</text>
</comment>
<feature type="chain" id="PRO_5035904800" description="TIR domain-containing protein" evidence="12">
    <location>
        <begin position="19"/>
        <end position="715"/>
    </location>
</feature>
<reference evidence="14" key="1">
    <citation type="submission" date="2021-03" db="EMBL/GenBank/DDBJ databases">
        <authorList>
            <person name="Bekaert M."/>
        </authorList>
    </citation>
    <scope>NUCLEOTIDE SEQUENCE</scope>
</reference>
<dbReference type="InterPro" id="IPR032675">
    <property type="entry name" value="LRR_dom_sf"/>
</dbReference>
<evidence type="ECO:0000256" key="6">
    <source>
        <dbReference type="ARBA" id="ARBA00022737"/>
    </source>
</evidence>
<evidence type="ECO:0000259" key="13">
    <source>
        <dbReference type="PROSITE" id="PS50104"/>
    </source>
</evidence>
<dbReference type="InterPro" id="IPR000483">
    <property type="entry name" value="Cys-rich_flank_reg_C"/>
</dbReference>
<dbReference type="SUPFAM" id="SSF52200">
    <property type="entry name" value="Toll/Interleukin receptor TIR domain"/>
    <property type="match status" value="1"/>
</dbReference>
<comment type="subcellular location">
    <subcellularLocation>
        <location evidence="1">Membrane</location>
        <topology evidence="1">Single-pass type I membrane protein</topology>
    </subcellularLocation>
</comment>
<keyword evidence="6" id="KW-0677">Repeat</keyword>
<evidence type="ECO:0000256" key="5">
    <source>
        <dbReference type="ARBA" id="ARBA00022729"/>
    </source>
</evidence>
<keyword evidence="8 11" id="KW-0472">Membrane</keyword>
<keyword evidence="5 12" id="KW-0732">Signal</keyword>
<dbReference type="PROSITE" id="PS50104">
    <property type="entry name" value="TIR"/>
    <property type="match status" value="1"/>
</dbReference>
<dbReference type="Proteomes" id="UP000683360">
    <property type="component" value="Unassembled WGS sequence"/>
</dbReference>
<evidence type="ECO:0000256" key="3">
    <source>
        <dbReference type="ARBA" id="ARBA00022614"/>
    </source>
</evidence>
<feature type="domain" description="TIR" evidence="13">
    <location>
        <begin position="565"/>
        <end position="703"/>
    </location>
</feature>
<keyword evidence="7 11" id="KW-1133">Transmembrane helix</keyword>
<name>A0A8S3RGA2_MYTED</name>
<dbReference type="InterPro" id="IPR000157">
    <property type="entry name" value="TIR_dom"/>
</dbReference>
<dbReference type="OrthoDB" id="6134202at2759"/>
<feature type="signal peptide" evidence="12">
    <location>
        <begin position="1"/>
        <end position="18"/>
    </location>
</feature>
<dbReference type="SMART" id="SM00082">
    <property type="entry name" value="LRRCT"/>
    <property type="match status" value="1"/>
</dbReference>
<feature type="transmembrane region" description="Helical" evidence="11">
    <location>
        <begin position="507"/>
        <end position="533"/>
    </location>
</feature>
<evidence type="ECO:0000256" key="2">
    <source>
        <dbReference type="ARBA" id="ARBA00009634"/>
    </source>
</evidence>
<proteinExistence type="inferred from homology"/>
<protein>
    <recommendedName>
        <fullName evidence="13">TIR domain-containing protein</fullName>
    </recommendedName>
</protein>
<evidence type="ECO:0000256" key="9">
    <source>
        <dbReference type="ARBA" id="ARBA00023170"/>
    </source>
</evidence>
<dbReference type="EMBL" id="CAJPWZ010001029">
    <property type="protein sequence ID" value="CAG2205798.1"/>
    <property type="molecule type" value="Genomic_DNA"/>
</dbReference>
<evidence type="ECO:0000256" key="12">
    <source>
        <dbReference type="SAM" id="SignalP"/>
    </source>
</evidence>
<keyword evidence="3" id="KW-0433">Leucine-rich repeat</keyword>
<dbReference type="GO" id="GO:0005886">
    <property type="term" value="C:plasma membrane"/>
    <property type="evidence" value="ECO:0007669"/>
    <property type="project" value="TreeGrafter"/>
</dbReference>
<evidence type="ECO:0000256" key="7">
    <source>
        <dbReference type="ARBA" id="ARBA00022989"/>
    </source>
</evidence>
<evidence type="ECO:0000313" key="14">
    <source>
        <dbReference type="EMBL" id="CAG2205798.1"/>
    </source>
</evidence>
<dbReference type="GO" id="GO:0038023">
    <property type="term" value="F:signaling receptor activity"/>
    <property type="evidence" value="ECO:0007669"/>
    <property type="project" value="TreeGrafter"/>
</dbReference>
<organism evidence="14 15">
    <name type="scientific">Mytilus edulis</name>
    <name type="common">Blue mussel</name>
    <dbReference type="NCBI Taxonomy" id="6550"/>
    <lineage>
        <taxon>Eukaryota</taxon>
        <taxon>Metazoa</taxon>
        <taxon>Spiralia</taxon>
        <taxon>Lophotrochozoa</taxon>
        <taxon>Mollusca</taxon>
        <taxon>Bivalvia</taxon>
        <taxon>Autobranchia</taxon>
        <taxon>Pteriomorphia</taxon>
        <taxon>Mytilida</taxon>
        <taxon>Mytiloidea</taxon>
        <taxon>Mytilidae</taxon>
        <taxon>Mytilinae</taxon>
        <taxon>Mytilus</taxon>
    </lineage>
</organism>
<dbReference type="Gene3D" id="3.80.10.10">
    <property type="entry name" value="Ribonuclease Inhibitor"/>
    <property type="match status" value="2"/>
</dbReference>
<dbReference type="Pfam" id="PF01582">
    <property type="entry name" value="TIR"/>
    <property type="match status" value="1"/>
</dbReference>
<keyword evidence="10" id="KW-0325">Glycoprotein</keyword>
<dbReference type="GO" id="GO:0007165">
    <property type="term" value="P:signal transduction"/>
    <property type="evidence" value="ECO:0007669"/>
    <property type="project" value="InterPro"/>
</dbReference>
<keyword evidence="15" id="KW-1185">Reference proteome</keyword>
<dbReference type="PROSITE" id="PS51450">
    <property type="entry name" value="LRR"/>
    <property type="match status" value="2"/>
</dbReference>
<dbReference type="PANTHER" id="PTHR24365">
    <property type="entry name" value="TOLL-LIKE RECEPTOR"/>
    <property type="match status" value="1"/>
</dbReference>
<dbReference type="AlphaFoldDB" id="A0A8S3RGA2"/>
<evidence type="ECO:0000256" key="4">
    <source>
        <dbReference type="ARBA" id="ARBA00022692"/>
    </source>
</evidence>
<dbReference type="InterPro" id="IPR035897">
    <property type="entry name" value="Toll_tir_struct_dom_sf"/>
</dbReference>
<evidence type="ECO:0000256" key="1">
    <source>
        <dbReference type="ARBA" id="ARBA00004479"/>
    </source>
</evidence>
<evidence type="ECO:0000256" key="8">
    <source>
        <dbReference type="ARBA" id="ARBA00023136"/>
    </source>
</evidence>
<gene>
    <name evidence="14" type="ORF">MEDL_20178</name>
</gene>
<dbReference type="InterPro" id="IPR001611">
    <property type="entry name" value="Leu-rich_rpt"/>
</dbReference>
<accession>A0A8S3RGA2</accession>
<dbReference type="InterPro" id="IPR003591">
    <property type="entry name" value="Leu-rich_rpt_typical-subtyp"/>
</dbReference>
<dbReference type="Gene3D" id="3.40.50.10140">
    <property type="entry name" value="Toll/interleukin-1 receptor homology (TIR) domain"/>
    <property type="match status" value="1"/>
</dbReference>
<dbReference type="SMART" id="SM00255">
    <property type="entry name" value="TIR"/>
    <property type="match status" value="1"/>
</dbReference>
<keyword evidence="9" id="KW-0675">Receptor</keyword>
<dbReference type="SMART" id="SM00369">
    <property type="entry name" value="LRR_TYP"/>
    <property type="match status" value="7"/>
</dbReference>
<sequence length="715" mass="82637">MFLKLIDLKLVFLLFVLHMEFMQTTDNGGVFDIPCPTPICICQDRHREAICSGEYIPRMPARVTQITFMNGQIKILSGITMANLTNSSITMLNFSNNGIQKMEADAFSHVTTIVQLNICKEQILKPIDIRNALKNIKPNRLRSISFTDNAWTEVPIDMFDTLLNRKSKSIRLTGNNFNVCNLSTFSNVEKLIKLKLQQNQIKTVILGYLPNIHRLDLGYNDISDLPSFCFHDTSNSKMPNLTFLSLAFNSLKNIRPLKCLPRLTELRLEQNLLKRIQTNTFAYLNSLKKLYLMAVGRKNLETLEKGAFNSTSLIYLSLRECNFHFDKLNHSALADLFSNCRNLQHLDLAQNVINPGRILLGPLLYPLEKLKYLNLELTKLTYLPNQVFSKMYLLETLSINSNKIYGWDEARIFDNVTTLQELDVSNNYIKVVNKSSIPPQLLSSLRRINLATNQFSCTCHQMWFVNWLRSSKIEIVNYPKRYRCVQPPALNGMQLKDYKPTIESCTLWNPLFTIAISMAVFGFIIIVSITVFVRCYTNLKNYIYLLKVSRRQRQGYLPLDNSEDYEYHAFVVYCDANRLWVHNEFVKKLENEEGFKLCIHHRDFAVGETIIGNVDTLLKKSWKVVVIMSNAFAKSEWCQWEVDIVQERRRRQGREVLLLIMLENINSKNMTSPLRTLLDSTPHLKYKTGMGEDLFWKAVTEGLRKPIGQPPISVL</sequence>
<dbReference type="SUPFAM" id="SSF52058">
    <property type="entry name" value="L domain-like"/>
    <property type="match status" value="2"/>
</dbReference>
<evidence type="ECO:0000313" key="15">
    <source>
        <dbReference type="Proteomes" id="UP000683360"/>
    </source>
</evidence>
<evidence type="ECO:0000256" key="10">
    <source>
        <dbReference type="ARBA" id="ARBA00023180"/>
    </source>
</evidence>